<gene>
    <name evidence="1" type="ORF">GCM10023195_85190</name>
</gene>
<comment type="caution">
    <text evidence="1">The sequence shown here is derived from an EMBL/GenBank/DDBJ whole genome shotgun (WGS) entry which is preliminary data.</text>
</comment>
<evidence type="ECO:0000313" key="2">
    <source>
        <dbReference type="Proteomes" id="UP001500212"/>
    </source>
</evidence>
<reference evidence="2" key="1">
    <citation type="journal article" date="2019" name="Int. J. Syst. Evol. Microbiol.">
        <title>The Global Catalogue of Microorganisms (GCM) 10K type strain sequencing project: providing services to taxonomists for standard genome sequencing and annotation.</title>
        <authorList>
            <consortium name="The Broad Institute Genomics Platform"/>
            <consortium name="The Broad Institute Genome Sequencing Center for Infectious Disease"/>
            <person name="Wu L."/>
            <person name="Ma J."/>
        </authorList>
    </citation>
    <scope>NUCLEOTIDE SEQUENCE [LARGE SCALE GENOMIC DNA]</scope>
    <source>
        <strain evidence="2">JCM 17938</strain>
    </source>
</reference>
<protein>
    <submittedName>
        <fullName evidence="1">Uncharacterized protein</fullName>
    </submittedName>
</protein>
<dbReference type="Proteomes" id="UP001500212">
    <property type="component" value="Unassembled WGS sequence"/>
</dbReference>
<keyword evidence="2" id="KW-1185">Reference proteome</keyword>
<organism evidence="1 2">
    <name type="scientific">Actinoallomurus liliacearum</name>
    <dbReference type="NCBI Taxonomy" id="1080073"/>
    <lineage>
        <taxon>Bacteria</taxon>
        <taxon>Bacillati</taxon>
        <taxon>Actinomycetota</taxon>
        <taxon>Actinomycetes</taxon>
        <taxon>Streptosporangiales</taxon>
        <taxon>Thermomonosporaceae</taxon>
        <taxon>Actinoallomurus</taxon>
    </lineage>
</organism>
<name>A0ABP8TY26_9ACTN</name>
<evidence type="ECO:0000313" key="1">
    <source>
        <dbReference type="EMBL" id="GAA4618890.1"/>
    </source>
</evidence>
<dbReference type="EMBL" id="BAABHJ010000040">
    <property type="protein sequence ID" value="GAA4618890.1"/>
    <property type="molecule type" value="Genomic_DNA"/>
</dbReference>
<sequence>MHGIRSHAEKWTTRQQLHDAVEKVNIQQARNSLDHDLLVYVAIAIDAEGDVLESADRYYYECETPSDADELGYTVARSGDHVSYEEMLRAAAAHLRTRQA</sequence>
<proteinExistence type="predicted"/>
<accession>A0ABP8TY26</accession>